<dbReference type="EMBL" id="RQXV01000016">
    <property type="protein sequence ID" value="RRC96843.1"/>
    <property type="molecule type" value="Genomic_DNA"/>
</dbReference>
<dbReference type="FunFam" id="3.40.50.300:FF:000912">
    <property type="entry name" value="RecBCD enzyme subunit RecD"/>
    <property type="match status" value="1"/>
</dbReference>
<feature type="domain" description="ATP-dependent RecD2 DNA helicase SH3" evidence="13">
    <location>
        <begin position="501"/>
        <end position="558"/>
    </location>
</feature>
<sequence length="652" mass="71649">MELLKQLRDLQLIRPLDLQFARFIIQAESGQIQSDPSAQASGATLATESGAEALQLLSVLVSLQLGRGEVCLPVDGWQDLIQDWPDALRNEARQRLGNLSEEQLLQFTVVSDGSVASETVEAPLVLEQNRLYLYRYWFYETRVASRINGLVKPLLLDYQKVKTGLDQLFPSPVTEPSSSEAKTDWQKVAVAIAVRCRFSVISGGPGTGKTTTVARLLALYTGLFLAEHGRAPEIKLAAPTGKAAARLSESLGQARQGLSISDELKQLIPDQAQTLHRLLGPRPDSKAFRHNADNPLHLDLLVVDEASMIDLPMISRLLDALPAHAQLIMIGDKDQLASVEAGSVLGDICAWQQFSPEGELTYSHEQNQYLQNVCGLASDEPESGQHATASSDSRTVANALALLRHSYRFDEHSGIGQLAKAVNRGEGKVALQLFSAGLEDIALLPLTETGYQAMVSQVAQGYKAYLQEIAQGARPESVLTAFNRIQLLAVLREGVYGVTGLNLAIEQHLNRARLINSSTNWYPGRPVMITRNDYQLGLYNGDIGIAIEDQDGRLRVWFELPDGEMKGVLPGRLPEHETVYAMTVHKSQGSEFDQVVMLLPAQETPLLSRELIYTGITRARKTFTLLTTSQALISGCARQTERASGLGWRLWR</sequence>
<dbReference type="Gene3D" id="1.10.10.1020">
    <property type="entry name" value="RecBCD complex, subunit RecD, N-terminal domain"/>
    <property type="match status" value="1"/>
</dbReference>
<dbReference type="PANTHER" id="PTHR43788:SF6">
    <property type="entry name" value="DNA HELICASE B"/>
    <property type="match status" value="1"/>
</dbReference>
<evidence type="ECO:0000256" key="6">
    <source>
        <dbReference type="ARBA" id="ARBA00022839"/>
    </source>
</evidence>
<dbReference type="RefSeq" id="WP_124927951.1">
    <property type="nucleotide sequence ID" value="NZ_BMOH01000001.1"/>
</dbReference>
<comment type="similarity">
    <text evidence="11">Belongs to the RecD family.</text>
</comment>
<dbReference type="GO" id="GO:0043139">
    <property type="term" value="F:5'-3' DNA helicase activity"/>
    <property type="evidence" value="ECO:0007669"/>
    <property type="project" value="UniProtKB-UniRule"/>
</dbReference>
<keyword evidence="8 11" id="KW-0238">DNA-binding</keyword>
<dbReference type="InterPro" id="IPR027417">
    <property type="entry name" value="P-loop_NTPase"/>
</dbReference>
<evidence type="ECO:0000259" key="12">
    <source>
        <dbReference type="Pfam" id="PF13538"/>
    </source>
</evidence>
<dbReference type="AlphaFoldDB" id="A0A3P1SHS9"/>
<dbReference type="GO" id="GO:0017116">
    <property type="term" value="F:single-stranded DNA helicase activity"/>
    <property type="evidence" value="ECO:0007669"/>
    <property type="project" value="TreeGrafter"/>
</dbReference>
<dbReference type="NCBIfam" id="NF008127">
    <property type="entry name" value="PRK10875.1"/>
    <property type="match status" value="1"/>
</dbReference>
<evidence type="ECO:0000256" key="11">
    <source>
        <dbReference type="HAMAP-Rule" id="MF_01487"/>
    </source>
</evidence>
<dbReference type="GO" id="GO:0016887">
    <property type="term" value="F:ATP hydrolysis activity"/>
    <property type="evidence" value="ECO:0007669"/>
    <property type="project" value="RHEA"/>
</dbReference>
<dbReference type="PANTHER" id="PTHR43788">
    <property type="entry name" value="DNA2/NAM7 HELICASE FAMILY MEMBER"/>
    <property type="match status" value="1"/>
</dbReference>
<dbReference type="NCBIfam" id="TIGR01447">
    <property type="entry name" value="recD"/>
    <property type="match status" value="1"/>
</dbReference>
<evidence type="ECO:0000256" key="8">
    <source>
        <dbReference type="ARBA" id="ARBA00023125"/>
    </source>
</evidence>
<feature type="binding site" evidence="11">
    <location>
        <begin position="203"/>
        <end position="210"/>
    </location>
    <ligand>
        <name>ATP</name>
        <dbReference type="ChEBI" id="CHEBI:30616"/>
    </ligand>
</feature>
<keyword evidence="16" id="KW-1185">Reference proteome</keyword>
<keyword evidence="3 11" id="KW-0227">DNA damage</keyword>
<keyword evidence="2 11" id="KW-0547">Nucleotide-binding</keyword>
<feature type="domain" description="UvrD-like helicase C-terminal" evidence="12">
    <location>
        <begin position="579"/>
        <end position="623"/>
    </location>
</feature>
<organism evidence="15 16">
    <name type="scientific">Amphritea balenae</name>
    <dbReference type="NCBI Taxonomy" id="452629"/>
    <lineage>
        <taxon>Bacteria</taxon>
        <taxon>Pseudomonadati</taxon>
        <taxon>Pseudomonadota</taxon>
        <taxon>Gammaproteobacteria</taxon>
        <taxon>Oceanospirillales</taxon>
        <taxon>Oceanospirillaceae</taxon>
        <taxon>Amphritea</taxon>
    </lineage>
</organism>
<evidence type="ECO:0000256" key="7">
    <source>
        <dbReference type="ARBA" id="ARBA00022840"/>
    </source>
</evidence>
<proteinExistence type="inferred from homology"/>
<evidence type="ECO:0000256" key="4">
    <source>
        <dbReference type="ARBA" id="ARBA00022801"/>
    </source>
</evidence>
<keyword evidence="1 11" id="KW-0540">Nuclease</keyword>
<evidence type="ECO:0000313" key="16">
    <source>
        <dbReference type="Proteomes" id="UP000267535"/>
    </source>
</evidence>
<dbReference type="CDD" id="cd17933">
    <property type="entry name" value="DEXSc_RecD-like"/>
    <property type="match status" value="1"/>
</dbReference>
<reference evidence="15 16" key="1">
    <citation type="submission" date="2018-11" db="EMBL/GenBank/DDBJ databases">
        <title>The draft genome sequence of Amphritea balenae JAMM 1525T.</title>
        <authorList>
            <person name="Fang Z."/>
            <person name="Zhang Y."/>
            <person name="Han X."/>
        </authorList>
    </citation>
    <scope>NUCLEOTIDE SEQUENCE [LARGE SCALE GENOMIC DNA]</scope>
    <source>
        <strain evidence="15 16">JAMM 1525</strain>
    </source>
</reference>
<dbReference type="GO" id="GO:0000724">
    <property type="term" value="P:double-strand break repair via homologous recombination"/>
    <property type="evidence" value="ECO:0007669"/>
    <property type="project" value="UniProtKB-UniRule"/>
</dbReference>
<feature type="domain" description="RecBCD enzyme subunit RecD N-terminal" evidence="14">
    <location>
        <begin position="11"/>
        <end position="132"/>
    </location>
</feature>
<dbReference type="InterPro" id="IPR050534">
    <property type="entry name" value="Coronavir_polyprotein_1ab"/>
</dbReference>
<dbReference type="OrthoDB" id="9803432at2"/>
<dbReference type="GO" id="GO:0008854">
    <property type="term" value="F:exodeoxyribonuclease V activity"/>
    <property type="evidence" value="ECO:0007669"/>
    <property type="project" value="InterPro"/>
</dbReference>
<keyword evidence="7 11" id="KW-0067">ATP-binding</keyword>
<dbReference type="HAMAP" id="MF_01487">
    <property type="entry name" value="RecD"/>
    <property type="match status" value="1"/>
</dbReference>
<dbReference type="Proteomes" id="UP000267535">
    <property type="component" value="Unassembled WGS sequence"/>
</dbReference>
<comment type="catalytic activity">
    <reaction evidence="11">
        <text>ATP + H2O = ADP + phosphate + H(+)</text>
        <dbReference type="Rhea" id="RHEA:13065"/>
        <dbReference type="ChEBI" id="CHEBI:15377"/>
        <dbReference type="ChEBI" id="CHEBI:15378"/>
        <dbReference type="ChEBI" id="CHEBI:30616"/>
        <dbReference type="ChEBI" id="CHEBI:43474"/>
        <dbReference type="ChEBI" id="CHEBI:456216"/>
        <dbReference type="EC" id="5.6.2.3"/>
    </reaction>
</comment>
<evidence type="ECO:0000259" key="13">
    <source>
        <dbReference type="Pfam" id="PF18335"/>
    </source>
</evidence>
<dbReference type="Pfam" id="PF21185">
    <property type="entry name" value="RecD_N"/>
    <property type="match status" value="1"/>
</dbReference>
<dbReference type="InterPro" id="IPR049550">
    <property type="entry name" value="RecD_N"/>
</dbReference>
<dbReference type="Pfam" id="PF13245">
    <property type="entry name" value="AAA_19"/>
    <property type="match status" value="1"/>
</dbReference>
<dbReference type="InterPro" id="IPR027785">
    <property type="entry name" value="UvrD-like_helicase_C"/>
</dbReference>
<dbReference type="CDD" id="cd18809">
    <property type="entry name" value="SF1_C_RecD"/>
    <property type="match status" value="1"/>
</dbReference>
<dbReference type="GO" id="GO:0009338">
    <property type="term" value="C:exodeoxyribonuclease V complex"/>
    <property type="evidence" value="ECO:0007669"/>
    <property type="project" value="InterPro"/>
</dbReference>
<evidence type="ECO:0000256" key="1">
    <source>
        <dbReference type="ARBA" id="ARBA00022722"/>
    </source>
</evidence>
<dbReference type="GO" id="GO:0005524">
    <property type="term" value="F:ATP binding"/>
    <property type="evidence" value="ECO:0007669"/>
    <property type="project" value="UniProtKB-UniRule"/>
</dbReference>
<evidence type="ECO:0000256" key="2">
    <source>
        <dbReference type="ARBA" id="ARBA00022741"/>
    </source>
</evidence>
<name>A0A3P1SHS9_9GAMM</name>
<dbReference type="EC" id="5.6.2.3" evidence="11"/>
<comment type="subunit">
    <text evidence="11">Heterotrimer of RecB, RecC and RecD. All subunits contribute to DNA-binding.</text>
</comment>
<dbReference type="Pfam" id="PF18335">
    <property type="entry name" value="SH3_13"/>
    <property type="match status" value="1"/>
</dbReference>
<keyword evidence="5 11" id="KW-0347">Helicase</keyword>
<keyword evidence="10 11" id="KW-0413">Isomerase</keyword>
<gene>
    <name evidence="11" type="primary">recD</name>
    <name evidence="15" type="ORF">EHS89_20015</name>
</gene>
<accession>A0A3P1SHS9</accession>
<dbReference type="InterPro" id="IPR041851">
    <property type="entry name" value="RecD_N_sf"/>
</dbReference>
<dbReference type="Pfam" id="PF13538">
    <property type="entry name" value="UvrD_C_2"/>
    <property type="match status" value="1"/>
</dbReference>
<comment type="function">
    <text evidence="11">A helicase/nuclease that prepares dsDNA breaks (DSB) for recombinational DNA repair. Binds to DSBs and unwinds DNA via a highly rapid and processive ATP-dependent bidirectional helicase activity. Unwinds dsDNA until it encounters a Chi (crossover hotspot instigator) sequence from the 3' direction. Cuts ssDNA a few nucleotides 3' to the Chi site. The properties and activities of the enzyme are changed at Chi. The Chi-altered holoenzyme produces a long 3'-ssDNA overhang and facilitates RecA-binding to the ssDNA for homologous DNA recombination and repair. Holoenzyme degrades any linearized DNA that is unable to undergo homologous recombination. In the holoenzyme this subunit has ssDNA-dependent ATPase and 5'-3' helicase activity. When added to pre-assembled RecBC greatly stimulates nuclease activity and augments holoenzyme processivity. Negatively regulates the RecA-loading ability of RecBCD.</text>
</comment>
<evidence type="ECO:0000259" key="14">
    <source>
        <dbReference type="Pfam" id="PF21185"/>
    </source>
</evidence>
<keyword evidence="4 11" id="KW-0378">Hydrolase</keyword>
<dbReference type="SUPFAM" id="SSF52540">
    <property type="entry name" value="P-loop containing nucleoside triphosphate hydrolases"/>
    <property type="match status" value="2"/>
</dbReference>
<dbReference type="GO" id="GO:0003677">
    <property type="term" value="F:DNA binding"/>
    <property type="evidence" value="ECO:0007669"/>
    <property type="project" value="UniProtKB-UniRule"/>
</dbReference>
<comment type="caution">
    <text evidence="15">The sequence shown here is derived from an EMBL/GenBank/DDBJ whole genome shotgun (WGS) entry which is preliminary data.</text>
</comment>
<dbReference type="InterPro" id="IPR041451">
    <property type="entry name" value="RecD2_SH13"/>
</dbReference>
<protein>
    <recommendedName>
        <fullName evidence="11">RecBCD enzyme subunit RecD</fullName>
        <ecNumber evidence="11">5.6.2.3</ecNumber>
    </recommendedName>
    <alternativeName>
        <fullName evidence="11">DNA 5'-3' helicase subunit RecD</fullName>
    </alternativeName>
    <alternativeName>
        <fullName evidence="11">Exonuclease V subunit RecD</fullName>
        <shortName evidence="11">ExoV subunit RecD</shortName>
    </alternativeName>
    <alternativeName>
        <fullName evidence="11">Helicase/nuclease RecBCD subunit RecD</fullName>
    </alternativeName>
</protein>
<keyword evidence="6 11" id="KW-0269">Exonuclease</keyword>
<evidence type="ECO:0000256" key="3">
    <source>
        <dbReference type="ARBA" id="ARBA00022763"/>
    </source>
</evidence>
<dbReference type="Gene3D" id="3.40.50.300">
    <property type="entry name" value="P-loop containing nucleotide triphosphate hydrolases"/>
    <property type="match status" value="3"/>
</dbReference>
<dbReference type="InterPro" id="IPR006344">
    <property type="entry name" value="RecD"/>
</dbReference>
<evidence type="ECO:0000256" key="10">
    <source>
        <dbReference type="ARBA" id="ARBA00023235"/>
    </source>
</evidence>
<keyword evidence="9 11" id="KW-0234">DNA repair</keyword>
<evidence type="ECO:0000313" key="15">
    <source>
        <dbReference type="EMBL" id="RRC96843.1"/>
    </source>
</evidence>
<comment type="miscellaneous">
    <text evidence="11">In the RecBCD complex, RecB has a slow 3'-5' helicase, an exonuclease activity and loads RecA onto ssDNA, RecD has a fast 5'-3' helicase activity, while RecC stimulates the ATPase and processivity of the RecB helicase and contributes to recognition of the Chi site.</text>
</comment>
<evidence type="ECO:0000256" key="9">
    <source>
        <dbReference type="ARBA" id="ARBA00023204"/>
    </source>
</evidence>
<evidence type="ECO:0000256" key="5">
    <source>
        <dbReference type="ARBA" id="ARBA00022806"/>
    </source>
</evidence>